<keyword evidence="5" id="KW-1185">Reference proteome</keyword>
<feature type="coiled-coil region" evidence="1">
    <location>
        <begin position="829"/>
        <end position="927"/>
    </location>
</feature>
<dbReference type="SUPFAM" id="SSF50729">
    <property type="entry name" value="PH domain-like"/>
    <property type="match status" value="1"/>
</dbReference>
<feature type="compositionally biased region" description="Basic residues" evidence="2">
    <location>
        <begin position="174"/>
        <end position="187"/>
    </location>
</feature>
<dbReference type="Pfam" id="PF00169">
    <property type="entry name" value="PH"/>
    <property type="match status" value="1"/>
</dbReference>
<sequence length="1114" mass="126985">MTRLEPALQRSESRSAIEMQSRRGSTNTSRRGSISMSRRGSVSQHTETRRETEQSSRAIFKRANRFLSRDREQEDGSPPALVRYFERGHPLPANHSPERKATIPFRNPDLGLPSYRRRYDNLSNEAISGLSPQRHMSYSNFRRGDSQSRASPRSGSPRSTNVSPQRRGESCSSSHRRGSTAHGHRTSHTSSQQASGKCTPSRRRDSVVTRTTSPSRSSGTNKYGESFSPAHKRSPSQSSYGHSLDSEKLYKNLKSIASSAESDASEERNGWSQRHPDVEIDGDYNERNHSGRNSGRSSRKSGGHNTGYNSRDFSPTGGYCDDKTSRVSRNSGYNSRNSGSNSHGASTPYQDYDKHATPKNGTSKNKSRKNGRHSDTSDKQSRSDSRQSLSPTHSPLSPASPASTPNISQSRRSRNPIPSPDLPKSQALIAETDKPVNDRSRSNIRRGLEALILSENTRSSSQPAVPEMTIEDYVIIADIPRSKLYPEEEEAVIVRRRPQSRSPRRDNQHSYGDGRYDYEHEVSEERGRGRERERGRDRREKERRRLDKEMGGSSKTNSTVSGHSQRSSKNGESIRMVNGKHNGSEDPPQMQLDLPHCKKGWMYMLDEDEEWRKHWFVISDSGLRYYRDSAAEERDEADGKIYLRHCLRVEEFDADKNYGLQLHMRDGLVTLSAMTSRIRRNWIDTLRRLASRDSTERIRDISDIENASSPAPRDLGSDVDGPYQDEPNMTSSPLSNRREAGEGRDRELERRLEDRTKWFQEGTSDREGEDPWDKVELKKGAVTQVVLTRPQVPDAQTGPDIERKWADFEQLPIGEKRPPAGIQNPQATNEVLQREVVSLRQQIEALRQVRVAAGVCGPDAPCALKLEQMEKEHRERLQKIHDEHEREHREMERDKQRLLQEEAKNAVQAMEALRKAHQEEIEKLKAHGGGETTDPSIRLQLRESLSLQQELDGLSERYSQQCVELNRIQNSTDERNGEIRQKEREMEQLRQDNQELQARLTEEISLMRSFITGQRSGVVPLGSYERSTSELEMLLKVKESEVEFLHKEISGLRKEVQTLTKENEVLSERYKQVYVELTELRGRSERDINALKEHLKLTNAALEEGRLLGNSTNQ</sequence>
<feature type="compositionally biased region" description="Basic and acidic residues" evidence="2">
    <location>
        <begin position="431"/>
        <end position="441"/>
    </location>
</feature>
<dbReference type="InterPro" id="IPR011993">
    <property type="entry name" value="PH-like_dom_sf"/>
</dbReference>
<evidence type="ECO:0000256" key="1">
    <source>
        <dbReference type="SAM" id="Coils"/>
    </source>
</evidence>
<feature type="compositionally biased region" description="Low complexity" evidence="2">
    <location>
        <begin position="208"/>
        <end position="220"/>
    </location>
</feature>
<comment type="caution">
    <text evidence="4">The sequence shown here is derived from an EMBL/GenBank/DDBJ whole genome shotgun (WGS) entry which is preliminary data.</text>
</comment>
<dbReference type="EMBL" id="JAYMGO010000001">
    <property type="protein sequence ID" value="KAL1281743.1"/>
    <property type="molecule type" value="Genomic_DNA"/>
</dbReference>
<dbReference type="InterPro" id="IPR052223">
    <property type="entry name" value="Actin_Cytoskeleton_Reg"/>
</dbReference>
<name>A0ABR3NXI6_9TELE</name>
<dbReference type="PANTHER" id="PTHR17271">
    <property type="entry name" value="PLECKSTRIN HOMOLOGY PH DOMAIN-CONTAINING PROTEIN"/>
    <property type="match status" value="1"/>
</dbReference>
<reference evidence="4 5" key="1">
    <citation type="submission" date="2023-09" db="EMBL/GenBank/DDBJ databases">
        <authorList>
            <person name="Wang M."/>
        </authorList>
    </citation>
    <scope>NUCLEOTIDE SEQUENCE [LARGE SCALE GENOMIC DNA]</scope>
    <source>
        <strain evidence="4">GT-2023</strain>
        <tissue evidence="4">Liver</tissue>
    </source>
</reference>
<feature type="domain" description="PH" evidence="3">
    <location>
        <begin position="595"/>
        <end position="691"/>
    </location>
</feature>
<organism evidence="4 5">
    <name type="scientific">Cirrhinus molitorella</name>
    <name type="common">mud carp</name>
    <dbReference type="NCBI Taxonomy" id="172907"/>
    <lineage>
        <taxon>Eukaryota</taxon>
        <taxon>Metazoa</taxon>
        <taxon>Chordata</taxon>
        <taxon>Craniata</taxon>
        <taxon>Vertebrata</taxon>
        <taxon>Euteleostomi</taxon>
        <taxon>Actinopterygii</taxon>
        <taxon>Neopterygii</taxon>
        <taxon>Teleostei</taxon>
        <taxon>Ostariophysi</taxon>
        <taxon>Cypriniformes</taxon>
        <taxon>Cyprinidae</taxon>
        <taxon>Labeoninae</taxon>
        <taxon>Labeonini</taxon>
        <taxon>Cirrhinus</taxon>
    </lineage>
</organism>
<feature type="compositionally biased region" description="Basic and acidic residues" evidence="2">
    <location>
        <begin position="503"/>
        <end position="550"/>
    </location>
</feature>
<protein>
    <recommendedName>
        <fullName evidence="3">PH domain-containing protein</fullName>
    </recommendedName>
</protein>
<feature type="compositionally biased region" description="Low complexity" evidence="2">
    <location>
        <begin position="327"/>
        <end position="346"/>
    </location>
</feature>
<accession>A0ABR3NXI6</accession>
<feature type="compositionally biased region" description="Low complexity" evidence="2">
    <location>
        <begin position="22"/>
        <end position="43"/>
    </location>
</feature>
<feature type="region of interest" description="Disordered" evidence="2">
    <location>
        <begin position="1"/>
        <end position="113"/>
    </location>
</feature>
<feature type="compositionally biased region" description="Polar residues" evidence="2">
    <location>
        <begin position="188"/>
        <end position="198"/>
    </location>
</feature>
<feature type="compositionally biased region" description="Basic and acidic residues" evidence="2">
    <location>
        <begin position="265"/>
        <end position="289"/>
    </location>
</feature>
<feature type="compositionally biased region" description="Polar residues" evidence="2">
    <location>
        <begin position="553"/>
        <end position="571"/>
    </location>
</feature>
<gene>
    <name evidence="4" type="ORF">QQF64_000546</name>
</gene>
<evidence type="ECO:0000259" key="3">
    <source>
        <dbReference type="PROSITE" id="PS50003"/>
    </source>
</evidence>
<evidence type="ECO:0000313" key="5">
    <source>
        <dbReference type="Proteomes" id="UP001558613"/>
    </source>
</evidence>
<dbReference type="PANTHER" id="PTHR17271:SF14">
    <property type="entry name" value="TRIO AND F-ACTIN-BINDING PROTEIN-LIKE ISOFORM X1"/>
    <property type="match status" value="1"/>
</dbReference>
<feature type="compositionally biased region" description="Basic and acidic residues" evidence="2">
    <location>
        <begin position="736"/>
        <end position="771"/>
    </location>
</feature>
<feature type="compositionally biased region" description="Basic and acidic residues" evidence="2">
    <location>
        <begin position="372"/>
        <end position="385"/>
    </location>
</feature>
<feature type="compositionally biased region" description="Polar residues" evidence="2">
    <location>
        <begin position="125"/>
        <end position="140"/>
    </location>
</feature>
<feature type="coiled-coil region" evidence="1">
    <location>
        <begin position="1035"/>
        <end position="1069"/>
    </location>
</feature>
<dbReference type="Proteomes" id="UP001558613">
    <property type="component" value="Unassembled WGS sequence"/>
</dbReference>
<keyword evidence="1" id="KW-0175">Coiled coil</keyword>
<dbReference type="SMART" id="SM00233">
    <property type="entry name" value="PH"/>
    <property type="match status" value="1"/>
</dbReference>
<feature type="region of interest" description="Disordered" evidence="2">
    <location>
        <begin position="700"/>
        <end position="771"/>
    </location>
</feature>
<evidence type="ECO:0000313" key="4">
    <source>
        <dbReference type="EMBL" id="KAL1281743.1"/>
    </source>
</evidence>
<feature type="region of interest" description="Disordered" evidence="2">
    <location>
        <begin position="125"/>
        <end position="243"/>
    </location>
</feature>
<feature type="region of interest" description="Disordered" evidence="2">
    <location>
        <begin position="255"/>
        <end position="442"/>
    </location>
</feature>
<feature type="compositionally biased region" description="Low complexity" evidence="2">
    <location>
        <begin position="386"/>
        <end position="405"/>
    </location>
</feature>
<proteinExistence type="predicted"/>
<dbReference type="InterPro" id="IPR001849">
    <property type="entry name" value="PH_domain"/>
</dbReference>
<feature type="coiled-coil region" evidence="1">
    <location>
        <begin position="972"/>
        <end position="1006"/>
    </location>
</feature>
<dbReference type="PROSITE" id="PS50003">
    <property type="entry name" value="PH_DOMAIN"/>
    <property type="match status" value="1"/>
</dbReference>
<feature type="region of interest" description="Disordered" evidence="2">
    <location>
        <begin position="495"/>
        <end position="591"/>
    </location>
</feature>
<feature type="compositionally biased region" description="Low complexity" evidence="2">
    <location>
        <begin position="147"/>
        <end position="159"/>
    </location>
</feature>
<dbReference type="Gene3D" id="2.30.29.30">
    <property type="entry name" value="Pleckstrin-homology domain (PH domain)/Phosphotyrosine-binding domain (PTB)"/>
    <property type="match status" value="1"/>
</dbReference>
<evidence type="ECO:0000256" key="2">
    <source>
        <dbReference type="SAM" id="MobiDB-lite"/>
    </source>
</evidence>